<dbReference type="EC" id="5.3.3.8" evidence="3"/>
<dbReference type="InterPro" id="IPR001753">
    <property type="entry name" value="Enoyl-CoA_hydra/iso"/>
</dbReference>
<dbReference type="InterPro" id="IPR029045">
    <property type="entry name" value="ClpP/crotonase-like_dom_sf"/>
</dbReference>
<dbReference type="GO" id="GO:0008692">
    <property type="term" value="F:3-hydroxybutyryl-CoA epimerase activity"/>
    <property type="evidence" value="ECO:0007669"/>
    <property type="project" value="UniProtKB-EC"/>
</dbReference>
<feature type="non-terminal residue" evidence="3">
    <location>
        <position position="1"/>
    </location>
</feature>
<keyword evidence="3" id="KW-0413">Isomerase</keyword>
<dbReference type="EC" id="4.2.1.17" evidence="3"/>
<keyword evidence="4" id="KW-1185">Reference proteome</keyword>
<evidence type="ECO:0000313" key="3">
    <source>
        <dbReference type="EMBL" id="RNM16225.1"/>
    </source>
</evidence>
<sequence>TEANAIFSRLEDLPVPTLSAVNGYALGGGCECVLATDFRLATPDARIGLPEVKLGIMPGFGGTVRLPRLLGADGALEIITAGKDLSAGEA</sequence>
<feature type="non-terminal residue" evidence="3">
    <location>
        <position position="90"/>
    </location>
</feature>
<comment type="caution">
    <text evidence="3">The sequence shown here is derived from an EMBL/GenBank/DDBJ whole genome shotgun (WGS) entry which is preliminary data.</text>
</comment>
<dbReference type="SUPFAM" id="SSF52096">
    <property type="entry name" value="ClpP/crotonase"/>
    <property type="match status" value="1"/>
</dbReference>
<dbReference type="RefSeq" id="WP_201743401.1">
    <property type="nucleotide sequence ID" value="NZ_RJLS01000114.1"/>
</dbReference>
<comment type="similarity">
    <text evidence="1 2">Belongs to the enoyl-CoA hydratase/isomerase family.</text>
</comment>
<dbReference type="Proteomes" id="UP000271870">
    <property type="component" value="Unassembled WGS sequence"/>
</dbReference>
<dbReference type="PANTHER" id="PTHR11941:SF54">
    <property type="entry name" value="ENOYL-COA HYDRATASE, MITOCHONDRIAL"/>
    <property type="match status" value="1"/>
</dbReference>
<dbReference type="EC" id="1.1.1.35" evidence="3"/>
<dbReference type="PROSITE" id="PS00166">
    <property type="entry name" value="ENOYL_COA_HYDRATASE"/>
    <property type="match status" value="1"/>
</dbReference>
<evidence type="ECO:0000256" key="1">
    <source>
        <dbReference type="ARBA" id="ARBA00005254"/>
    </source>
</evidence>
<dbReference type="GO" id="GO:0004300">
    <property type="term" value="F:enoyl-CoA hydratase activity"/>
    <property type="evidence" value="ECO:0007669"/>
    <property type="project" value="UniProtKB-EC"/>
</dbReference>
<dbReference type="PANTHER" id="PTHR11941">
    <property type="entry name" value="ENOYL-COA HYDRATASE-RELATED"/>
    <property type="match status" value="1"/>
</dbReference>
<evidence type="ECO:0000313" key="4">
    <source>
        <dbReference type="Proteomes" id="UP000271870"/>
    </source>
</evidence>
<dbReference type="CDD" id="cd06558">
    <property type="entry name" value="crotonase-like"/>
    <property type="match status" value="1"/>
</dbReference>
<dbReference type="Pfam" id="PF00378">
    <property type="entry name" value="ECH_1"/>
    <property type="match status" value="1"/>
</dbReference>
<dbReference type="InterPro" id="IPR018376">
    <property type="entry name" value="Enoyl-CoA_hyd/isom_CS"/>
</dbReference>
<proteinExistence type="inferred from homology"/>
<keyword evidence="3" id="KW-0456">Lyase</keyword>
<dbReference type="Gene3D" id="3.90.226.10">
    <property type="entry name" value="2-enoyl-CoA Hydratase, Chain A, domain 1"/>
    <property type="match status" value="1"/>
</dbReference>
<dbReference type="GO" id="GO:0003857">
    <property type="term" value="F:(3S)-3-hydroxyacyl-CoA dehydrogenase (NAD+) activity"/>
    <property type="evidence" value="ECO:0007669"/>
    <property type="project" value="UniProtKB-EC"/>
</dbReference>
<evidence type="ECO:0000256" key="2">
    <source>
        <dbReference type="RuleBase" id="RU003707"/>
    </source>
</evidence>
<keyword evidence="3" id="KW-0560">Oxidoreductase</keyword>
<protein>
    <submittedName>
        <fullName evidence="3">Fatty acid oxidation complex subunit alpha FadB</fullName>
        <ecNumber evidence="3">1.1.1.35</ecNumber>
        <ecNumber evidence="3">4.2.1.17</ecNumber>
        <ecNumber evidence="3">5.1.2.3</ecNumber>
        <ecNumber evidence="3">5.3.3.8</ecNumber>
    </submittedName>
</protein>
<dbReference type="EC" id="5.1.2.3" evidence="3"/>
<organism evidence="3 4">
    <name type="scientific">Dickeya undicola</name>
    <dbReference type="NCBI Taxonomy" id="1577887"/>
    <lineage>
        <taxon>Bacteria</taxon>
        <taxon>Pseudomonadati</taxon>
        <taxon>Pseudomonadota</taxon>
        <taxon>Gammaproteobacteria</taxon>
        <taxon>Enterobacterales</taxon>
        <taxon>Pectobacteriaceae</taxon>
        <taxon>Dickeya</taxon>
    </lineage>
</organism>
<accession>A0ABX9WNU1</accession>
<name>A0ABX9WNU1_9GAMM</name>
<dbReference type="GO" id="GO:0004165">
    <property type="term" value="F:delta(3)-delta(2)-enoyl-CoA isomerase activity"/>
    <property type="evidence" value="ECO:0007669"/>
    <property type="project" value="UniProtKB-EC"/>
</dbReference>
<reference evidence="3 4" key="1">
    <citation type="submission" date="2018-11" db="EMBL/GenBank/DDBJ databases">
        <title>Characterization of surface water Dickeya isolates.</title>
        <authorList>
            <person name="Van Gijsegem F."/>
            <person name="Pedron J."/>
        </authorList>
    </citation>
    <scope>NUCLEOTIDE SEQUENCE [LARGE SCALE GENOMIC DNA]</scope>
    <source>
        <strain evidence="3 4">FVG10-MFV-A16</strain>
    </source>
</reference>
<gene>
    <name evidence="3" type="primary">fadB</name>
    <name evidence="3" type="ORF">EFS38_20735</name>
</gene>
<dbReference type="EMBL" id="RJLS01000114">
    <property type="protein sequence ID" value="RNM16225.1"/>
    <property type="molecule type" value="Genomic_DNA"/>
</dbReference>